<feature type="domain" description="HTH cro/C1-type" evidence="1">
    <location>
        <begin position="11"/>
        <end position="68"/>
    </location>
</feature>
<dbReference type="GO" id="GO:0003677">
    <property type="term" value="F:DNA binding"/>
    <property type="evidence" value="ECO:0007669"/>
    <property type="project" value="InterPro"/>
</dbReference>
<sequence>MPRWIPPQVSLRAFREWRGLTLDQLADGIRAHGIDISTNHINNVELGYKQTTAVVMDAWARVLGINPGLIRCDREVRQYLGAVDEDRRTVLEPAA</sequence>
<name>A0A1C5AD74_9ACTN</name>
<dbReference type="EMBL" id="FMCT01000012">
    <property type="protein sequence ID" value="SCF43202.1"/>
    <property type="molecule type" value="Genomic_DNA"/>
</dbReference>
<dbReference type="Gene3D" id="1.10.260.40">
    <property type="entry name" value="lambda repressor-like DNA-binding domains"/>
    <property type="match status" value="1"/>
</dbReference>
<dbReference type="RefSeq" id="WP_074476980.1">
    <property type="nucleotide sequence ID" value="NZ_FMCT01000012.1"/>
</dbReference>
<organism evidence="2 3">
    <name type="scientific">Micromonospora carbonacea</name>
    <dbReference type="NCBI Taxonomy" id="47853"/>
    <lineage>
        <taxon>Bacteria</taxon>
        <taxon>Bacillati</taxon>
        <taxon>Actinomycetota</taxon>
        <taxon>Actinomycetes</taxon>
        <taxon>Micromonosporales</taxon>
        <taxon>Micromonosporaceae</taxon>
        <taxon>Micromonospora</taxon>
    </lineage>
</organism>
<dbReference type="AlphaFoldDB" id="A0A1C5AD74"/>
<dbReference type="CDD" id="cd00093">
    <property type="entry name" value="HTH_XRE"/>
    <property type="match status" value="1"/>
</dbReference>
<dbReference type="Proteomes" id="UP000183585">
    <property type="component" value="Unassembled WGS sequence"/>
</dbReference>
<accession>A0A1C5AD74</accession>
<evidence type="ECO:0000313" key="2">
    <source>
        <dbReference type="EMBL" id="SCF43202.1"/>
    </source>
</evidence>
<evidence type="ECO:0000259" key="1">
    <source>
        <dbReference type="Pfam" id="PF01381"/>
    </source>
</evidence>
<proteinExistence type="predicted"/>
<dbReference type="SUPFAM" id="SSF47413">
    <property type="entry name" value="lambda repressor-like DNA-binding domains"/>
    <property type="match status" value="1"/>
</dbReference>
<keyword evidence="3" id="KW-1185">Reference proteome</keyword>
<protein>
    <submittedName>
        <fullName evidence="2">Helix-turn-helix</fullName>
    </submittedName>
</protein>
<dbReference type="Pfam" id="PF01381">
    <property type="entry name" value="HTH_3"/>
    <property type="match status" value="1"/>
</dbReference>
<dbReference type="InterPro" id="IPR010982">
    <property type="entry name" value="Lambda_DNA-bd_dom_sf"/>
</dbReference>
<reference evidence="3" key="1">
    <citation type="submission" date="2016-06" db="EMBL/GenBank/DDBJ databases">
        <authorList>
            <person name="Varghese N."/>
            <person name="Submissions Spin"/>
        </authorList>
    </citation>
    <scope>NUCLEOTIDE SEQUENCE [LARGE SCALE GENOMIC DNA]</scope>
    <source>
        <strain evidence="3">DSM 43168</strain>
    </source>
</reference>
<dbReference type="InterPro" id="IPR001387">
    <property type="entry name" value="Cro/C1-type_HTH"/>
</dbReference>
<gene>
    <name evidence="2" type="ORF">GA0070563_112203</name>
</gene>
<evidence type="ECO:0000313" key="3">
    <source>
        <dbReference type="Proteomes" id="UP000183585"/>
    </source>
</evidence>